<organism evidence="1 2">
    <name type="scientific">Eumeta variegata</name>
    <name type="common">Bagworm moth</name>
    <name type="synonym">Eumeta japonica</name>
    <dbReference type="NCBI Taxonomy" id="151549"/>
    <lineage>
        <taxon>Eukaryota</taxon>
        <taxon>Metazoa</taxon>
        <taxon>Ecdysozoa</taxon>
        <taxon>Arthropoda</taxon>
        <taxon>Hexapoda</taxon>
        <taxon>Insecta</taxon>
        <taxon>Pterygota</taxon>
        <taxon>Neoptera</taxon>
        <taxon>Endopterygota</taxon>
        <taxon>Lepidoptera</taxon>
        <taxon>Glossata</taxon>
        <taxon>Ditrysia</taxon>
        <taxon>Tineoidea</taxon>
        <taxon>Psychidae</taxon>
        <taxon>Oiketicinae</taxon>
        <taxon>Eumeta</taxon>
    </lineage>
</organism>
<name>A0A4C1U5J5_EUMVA</name>
<reference evidence="1 2" key="1">
    <citation type="journal article" date="2019" name="Commun. Biol.">
        <title>The bagworm genome reveals a unique fibroin gene that provides high tensile strength.</title>
        <authorList>
            <person name="Kono N."/>
            <person name="Nakamura H."/>
            <person name="Ohtoshi R."/>
            <person name="Tomita M."/>
            <person name="Numata K."/>
            <person name="Arakawa K."/>
        </authorList>
    </citation>
    <scope>NUCLEOTIDE SEQUENCE [LARGE SCALE GENOMIC DNA]</scope>
</reference>
<dbReference type="Proteomes" id="UP000299102">
    <property type="component" value="Unassembled WGS sequence"/>
</dbReference>
<dbReference type="AlphaFoldDB" id="A0A4C1U5J5"/>
<gene>
    <name evidence="1" type="ORF">EVAR_9721_1</name>
</gene>
<evidence type="ECO:0000313" key="1">
    <source>
        <dbReference type="EMBL" id="GBP21538.1"/>
    </source>
</evidence>
<comment type="caution">
    <text evidence="1">The sequence shown here is derived from an EMBL/GenBank/DDBJ whole genome shotgun (WGS) entry which is preliminary data.</text>
</comment>
<accession>A0A4C1U5J5</accession>
<sequence length="182" mass="20225">MRAPLAPPPPPRCRAAPLYKMNRSAAAGPQLLLLAMIVELLLSLYSCKLGHQRCCVQQNYSMDVFSSIRERAERRPRARWAHVTNPTREIHPTVGSCASPLRLYVTVSVEVAAFLPVPRRRGSRLHRLSAGVDDSEPPFGQVGTVGTSLSISFTYRSPAHRVWRAGALSPYLACYRPHQLLV</sequence>
<keyword evidence="2" id="KW-1185">Reference proteome</keyword>
<evidence type="ECO:0000313" key="2">
    <source>
        <dbReference type="Proteomes" id="UP000299102"/>
    </source>
</evidence>
<protein>
    <submittedName>
        <fullName evidence="1">Uncharacterized protein</fullName>
    </submittedName>
</protein>
<proteinExistence type="predicted"/>
<dbReference type="EMBL" id="BGZK01000130">
    <property type="protein sequence ID" value="GBP21538.1"/>
    <property type="molecule type" value="Genomic_DNA"/>
</dbReference>